<dbReference type="Proteomes" id="UP001374535">
    <property type="component" value="Chromosome 11"/>
</dbReference>
<accession>A0AAQ3MH44</accession>
<organism evidence="1 2">
    <name type="scientific">Vigna mungo</name>
    <name type="common">Black gram</name>
    <name type="synonym">Phaseolus mungo</name>
    <dbReference type="NCBI Taxonomy" id="3915"/>
    <lineage>
        <taxon>Eukaryota</taxon>
        <taxon>Viridiplantae</taxon>
        <taxon>Streptophyta</taxon>
        <taxon>Embryophyta</taxon>
        <taxon>Tracheophyta</taxon>
        <taxon>Spermatophyta</taxon>
        <taxon>Magnoliopsida</taxon>
        <taxon>eudicotyledons</taxon>
        <taxon>Gunneridae</taxon>
        <taxon>Pentapetalae</taxon>
        <taxon>rosids</taxon>
        <taxon>fabids</taxon>
        <taxon>Fabales</taxon>
        <taxon>Fabaceae</taxon>
        <taxon>Papilionoideae</taxon>
        <taxon>50 kb inversion clade</taxon>
        <taxon>NPAAA clade</taxon>
        <taxon>indigoferoid/millettioid clade</taxon>
        <taxon>Phaseoleae</taxon>
        <taxon>Vigna</taxon>
    </lineage>
</organism>
<name>A0AAQ3MH44_VIGMU</name>
<dbReference type="AlphaFoldDB" id="A0AAQ3MH44"/>
<keyword evidence="2" id="KW-1185">Reference proteome</keyword>
<evidence type="ECO:0000313" key="1">
    <source>
        <dbReference type="EMBL" id="WVY90785.1"/>
    </source>
</evidence>
<protein>
    <submittedName>
        <fullName evidence="1">Uncharacterized protein</fullName>
    </submittedName>
</protein>
<dbReference type="EMBL" id="CP144690">
    <property type="protein sequence ID" value="WVY90785.1"/>
    <property type="molecule type" value="Genomic_DNA"/>
</dbReference>
<proteinExistence type="predicted"/>
<reference evidence="1 2" key="1">
    <citation type="journal article" date="2023" name="Life. Sci Alliance">
        <title>Evolutionary insights into 3D genome organization and epigenetic landscape of Vigna mungo.</title>
        <authorList>
            <person name="Junaid A."/>
            <person name="Singh B."/>
            <person name="Bhatia S."/>
        </authorList>
    </citation>
    <scope>NUCLEOTIDE SEQUENCE [LARGE SCALE GENOMIC DNA]</scope>
    <source>
        <strain evidence="1">Urdbean</strain>
    </source>
</reference>
<sequence length="173" mass="19531">MAEVRDSNVQGVIKKNVAGLQVAVNQFGLLLVQVLHSLGYFQGPAHSLLQGWKWHHPLPAPVPRSMEPLLQRGAQVLGDHPRVLWRLDARAHELKHEPVALPRQRFEFLREVNDAVFVCTEKVLRNALHCDLKSTPCSSVNLCGASFPNFFFQFNLIWMNVPAIGFSLMNNEC</sequence>
<gene>
    <name evidence="1" type="ORF">V8G54_036299</name>
</gene>
<evidence type="ECO:0000313" key="2">
    <source>
        <dbReference type="Proteomes" id="UP001374535"/>
    </source>
</evidence>